<name>A0A0C2XZC4_HEBCY</name>
<dbReference type="STRING" id="686832.A0A0C2XZC4"/>
<gene>
    <name evidence="2" type="ORF">M413DRAFT_443792</name>
</gene>
<dbReference type="OrthoDB" id="5592486at2759"/>
<sequence>MSSVYFPAHVVVLFRRLVNVVSTISISNQYVLSTQSGLADDVHPKLGHSISSASASSKQSFACFRNLEWPWWTQMRDWDGVSIVGEEMSAPRDIRKTRGLSTREDYKGLLKVSPDTLNFPNWIPGNWGWRNLFSSYQPEINMPGPDDQPPPPPRNRKRSEEPPEKHRREPSREPFETPRIETPPDIIHQLLAHPALFDPVRTPRYPIVLCHGLYGFDSRGPTSFPSMRMHYWSNVLRTLRGKVGAEVIITSVPGTGSIPLRAARLDEQLQTQARGRGINFLAHSMGGLDCRHLISRIRPPEYAPVSLTTISTPHRGSPFMDWCASNIGIGKIRQQEKDLAKRRDVEEFSWHVAVEDSVSEPEPKSEPKSSSESSFSLSLSSLPSSFTTLLLSIVDSPAYANLTSYYLNDVFNPATPDDPRVKYFSVAGRISGKSVSVWHPFWLPKMVLDGAEEKERERLKKVWELENDGQQTWGEKPPFWADESQWGNDGLVTVQSAKWGEFLGTMEGCDHWEMRGARGIEFGVDLPAIPAIGLGSSPHKTSSGVTATAQGDGWGFGDWTRFVGAWKKRKADEDAAAAKAGIVDNAAKRSPGELHVGQQNMAPVSASASSAPSSSESQKEKQQRERLADDLVVKSSTDALSAVFDWLIERVPAPKQILGRPSNTTKVNGTAMKVALSDKEMSAVAVSLTAGPSSPSTPTPNLEPGSPPPPSSAPASEMKRRMEREDKGRKKNELATMDDLERFYVALSRKMYEEGL</sequence>
<feature type="region of interest" description="Disordered" evidence="1">
    <location>
        <begin position="600"/>
        <end position="630"/>
    </location>
</feature>
<feature type="compositionally biased region" description="Basic and acidic residues" evidence="1">
    <location>
        <begin position="617"/>
        <end position="630"/>
    </location>
</feature>
<dbReference type="AlphaFoldDB" id="A0A0C2XZC4"/>
<reference evidence="3" key="2">
    <citation type="submission" date="2015-01" db="EMBL/GenBank/DDBJ databases">
        <title>Evolutionary Origins and Diversification of the Mycorrhizal Mutualists.</title>
        <authorList>
            <consortium name="DOE Joint Genome Institute"/>
            <consortium name="Mycorrhizal Genomics Consortium"/>
            <person name="Kohler A."/>
            <person name="Kuo A."/>
            <person name="Nagy L.G."/>
            <person name="Floudas D."/>
            <person name="Copeland A."/>
            <person name="Barry K.W."/>
            <person name="Cichocki N."/>
            <person name="Veneault-Fourrey C."/>
            <person name="LaButti K."/>
            <person name="Lindquist E.A."/>
            <person name="Lipzen A."/>
            <person name="Lundell T."/>
            <person name="Morin E."/>
            <person name="Murat C."/>
            <person name="Riley R."/>
            <person name="Ohm R."/>
            <person name="Sun H."/>
            <person name="Tunlid A."/>
            <person name="Henrissat B."/>
            <person name="Grigoriev I.V."/>
            <person name="Hibbett D.S."/>
            <person name="Martin F."/>
        </authorList>
    </citation>
    <scope>NUCLEOTIDE SEQUENCE [LARGE SCALE GENOMIC DNA]</scope>
    <source>
        <strain evidence="3">h7</strain>
    </source>
</reference>
<accession>A0A0C2XZC4</accession>
<evidence type="ECO:0000313" key="3">
    <source>
        <dbReference type="Proteomes" id="UP000053424"/>
    </source>
</evidence>
<evidence type="ECO:0000256" key="1">
    <source>
        <dbReference type="SAM" id="MobiDB-lite"/>
    </source>
</evidence>
<feature type="region of interest" description="Disordered" evidence="1">
    <location>
        <begin position="356"/>
        <end position="376"/>
    </location>
</feature>
<feature type="region of interest" description="Disordered" evidence="1">
    <location>
        <begin position="685"/>
        <end position="735"/>
    </location>
</feature>
<protein>
    <recommendedName>
        <fullName evidence="4">DUF676 domain-containing protein</fullName>
    </recommendedName>
</protein>
<feature type="compositionally biased region" description="Low complexity" evidence="1">
    <location>
        <begin position="602"/>
        <end position="616"/>
    </location>
</feature>
<feature type="compositionally biased region" description="Basic and acidic residues" evidence="1">
    <location>
        <begin position="717"/>
        <end position="733"/>
    </location>
</feature>
<dbReference type="EMBL" id="KN831776">
    <property type="protein sequence ID" value="KIM42973.1"/>
    <property type="molecule type" value="Genomic_DNA"/>
</dbReference>
<dbReference type="SUPFAM" id="SSF53474">
    <property type="entry name" value="alpha/beta-Hydrolases"/>
    <property type="match status" value="1"/>
</dbReference>
<dbReference type="PANTHER" id="PTHR11440">
    <property type="entry name" value="LECITHIN-CHOLESTEROL ACYLTRANSFERASE-RELATED"/>
    <property type="match status" value="1"/>
</dbReference>
<keyword evidence="3" id="KW-1185">Reference proteome</keyword>
<organism evidence="2 3">
    <name type="scientific">Hebeloma cylindrosporum</name>
    <dbReference type="NCBI Taxonomy" id="76867"/>
    <lineage>
        <taxon>Eukaryota</taxon>
        <taxon>Fungi</taxon>
        <taxon>Dikarya</taxon>
        <taxon>Basidiomycota</taxon>
        <taxon>Agaricomycotina</taxon>
        <taxon>Agaricomycetes</taxon>
        <taxon>Agaricomycetidae</taxon>
        <taxon>Agaricales</taxon>
        <taxon>Agaricineae</taxon>
        <taxon>Hymenogastraceae</taxon>
        <taxon>Hebeloma</taxon>
    </lineage>
</organism>
<dbReference type="HOGENOM" id="CLU_015536_1_0_1"/>
<dbReference type="Proteomes" id="UP000053424">
    <property type="component" value="Unassembled WGS sequence"/>
</dbReference>
<reference evidence="2 3" key="1">
    <citation type="submission" date="2014-04" db="EMBL/GenBank/DDBJ databases">
        <authorList>
            <consortium name="DOE Joint Genome Institute"/>
            <person name="Kuo A."/>
            <person name="Gay G."/>
            <person name="Dore J."/>
            <person name="Kohler A."/>
            <person name="Nagy L.G."/>
            <person name="Floudas D."/>
            <person name="Copeland A."/>
            <person name="Barry K.W."/>
            <person name="Cichocki N."/>
            <person name="Veneault-Fourrey C."/>
            <person name="LaButti K."/>
            <person name="Lindquist E.A."/>
            <person name="Lipzen A."/>
            <person name="Lundell T."/>
            <person name="Morin E."/>
            <person name="Murat C."/>
            <person name="Sun H."/>
            <person name="Tunlid A."/>
            <person name="Henrissat B."/>
            <person name="Grigoriev I.V."/>
            <person name="Hibbett D.S."/>
            <person name="Martin F."/>
            <person name="Nordberg H.P."/>
            <person name="Cantor M.N."/>
            <person name="Hua S.X."/>
        </authorList>
    </citation>
    <scope>NUCLEOTIDE SEQUENCE [LARGE SCALE GENOMIC DNA]</scope>
    <source>
        <strain evidence="3">h7</strain>
    </source>
</reference>
<feature type="region of interest" description="Disordered" evidence="1">
    <location>
        <begin position="138"/>
        <end position="180"/>
    </location>
</feature>
<dbReference type="InterPro" id="IPR029058">
    <property type="entry name" value="AB_hydrolase_fold"/>
</dbReference>
<evidence type="ECO:0000313" key="2">
    <source>
        <dbReference type="EMBL" id="KIM42973.1"/>
    </source>
</evidence>
<feature type="compositionally biased region" description="Basic and acidic residues" evidence="1">
    <location>
        <begin position="158"/>
        <end position="179"/>
    </location>
</feature>
<evidence type="ECO:0008006" key="4">
    <source>
        <dbReference type="Google" id="ProtNLM"/>
    </source>
</evidence>
<dbReference type="Gene3D" id="3.40.50.1820">
    <property type="entry name" value="alpha/beta hydrolase"/>
    <property type="match status" value="1"/>
</dbReference>
<proteinExistence type="predicted"/>